<feature type="domain" description="AraC effector-binding" evidence="1">
    <location>
        <begin position="1"/>
        <end position="149"/>
    </location>
</feature>
<proteinExistence type="predicted"/>
<protein>
    <submittedName>
        <fullName evidence="2">Putative transcriptional regulator YdeE</fullName>
    </submittedName>
</protein>
<dbReference type="PANTHER" id="PTHR36444:SF2">
    <property type="entry name" value="TRANSCRIPTIONAL REGULATOR PROTEIN YOBU-RELATED"/>
    <property type="match status" value="1"/>
</dbReference>
<evidence type="ECO:0000313" key="3">
    <source>
        <dbReference type="Proteomes" id="UP000247551"/>
    </source>
</evidence>
<name>A0A318V5H6_9GAMM</name>
<dbReference type="SMART" id="SM00871">
    <property type="entry name" value="AraC_E_bind"/>
    <property type="match status" value="1"/>
</dbReference>
<accession>A0A318V5H6</accession>
<dbReference type="InterPro" id="IPR029441">
    <property type="entry name" value="Cass2"/>
</dbReference>
<keyword evidence="3" id="KW-1185">Reference proteome</keyword>
<dbReference type="RefSeq" id="WP_181417001.1">
    <property type="nucleotide sequence ID" value="NZ_QKLW01000002.1"/>
</dbReference>
<dbReference type="AlphaFoldDB" id="A0A318V5H6"/>
<dbReference type="Gene3D" id="3.20.80.10">
    <property type="entry name" value="Regulatory factor, effector binding domain"/>
    <property type="match status" value="1"/>
</dbReference>
<dbReference type="InterPro" id="IPR011256">
    <property type="entry name" value="Reg_factor_effector_dom_sf"/>
</dbReference>
<dbReference type="SUPFAM" id="SSF55136">
    <property type="entry name" value="Probable bacterial effector-binding domain"/>
    <property type="match status" value="1"/>
</dbReference>
<dbReference type="InterPro" id="IPR053182">
    <property type="entry name" value="YobU-like_regulator"/>
</dbReference>
<dbReference type="PANTHER" id="PTHR36444">
    <property type="entry name" value="TRANSCRIPTIONAL REGULATOR PROTEIN YOBU-RELATED"/>
    <property type="match status" value="1"/>
</dbReference>
<evidence type="ECO:0000313" key="2">
    <source>
        <dbReference type="EMBL" id="PYF83060.1"/>
    </source>
</evidence>
<dbReference type="Pfam" id="PF14526">
    <property type="entry name" value="Cass2"/>
    <property type="match status" value="1"/>
</dbReference>
<organism evidence="2 3">
    <name type="scientific">Marinomonas alcarazii</name>
    <dbReference type="NCBI Taxonomy" id="491949"/>
    <lineage>
        <taxon>Bacteria</taxon>
        <taxon>Pseudomonadati</taxon>
        <taxon>Pseudomonadota</taxon>
        <taxon>Gammaproteobacteria</taxon>
        <taxon>Oceanospirillales</taxon>
        <taxon>Oceanospirillaceae</taxon>
        <taxon>Marinomonas</taxon>
    </lineage>
</organism>
<dbReference type="InterPro" id="IPR010499">
    <property type="entry name" value="AraC_E-bd"/>
</dbReference>
<evidence type="ECO:0000259" key="1">
    <source>
        <dbReference type="SMART" id="SM00871"/>
    </source>
</evidence>
<gene>
    <name evidence="2" type="ORF">DFP75_102150</name>
</gene>
<comment type="caution">
    <text evidence="2">The sequence shown here is derived from an EMBL/GenBank/DDBJ whole genome shotgun (WGS) entry which is preliminary data.</text>
</comment>
<dbReference type="EMBL" id="QKLW01000002">
    <property type="protein sequence ID" value="PYF83060.1"/>
    <property type="molecule type" value="Genomic_DNA"/>
</dbReference>
<reference evidence="2 3" key="1">
    <citation type="submission" date="2018-06" db="EMBL/GenBank/DDBJ databases">
        <title>Genomic Encyclopedia of Type Strains, Phase III (KMG-III): the genomes of soil and plant-associated and newly described type strains.</title>
        <authorList>
            <person name="Whitman W."/>
        </authorList>
    </citation>
    <scope>NUCLEOTIDE SEQUENCE [LARGE SCALE GENOMIC DNA]</scope>
    <source>
        <strain evidence="2 3">CECT 7730</strain>
    </source>
</reference>
<dbReference type="Proteomes" id="UP000247551">
    <property type="component" value="Unassembled WGS sequence"/>
</dbReference>
<sequence length="160" mass="18135">MKQITLDEKRIAGLSVRTNNVSEMQPETAKIGALHQTFAQQATVNYEKGACLYGVYYQYESDYTGDFNVLVGAEPDHVSSMAELEHVDLPAGEYLVFSGEGEMPQVVIDVWGDIWRYFSSSDCVHYRAYTADFECYTSEKSVDVYIAVKPYKIEKQVELN</sequence>